<dbReference type="Proteomes" id="UP001645859">
    <property type="component" value="Unassembled WGS sequence"/>
</dbReference>
<dbReference type="InterPro" id="IPR021005">
    <property type="entry name" value="Znf_CGNR"/>
</dbReference>
<dbReference type="InterPro" id="IPR023286">
    <property type="entry name" value="ABATE_dom_sf"/>
</dbReference>
<dbReference type="RefSeq" id="WP_202344288.1">
    <property type="nucleotide sequence ID" value="NZ_BAAAPI010000013.1"/>
</dbReference>
<evidence type="ECO:0000259" key="2">
    <source>
        <dbReference type="Pfam" id="PF11706"/>
    </source>
</evidence>
<gene>
    <name evidence="3" type="ORF">D3230_06870</name>
</gene>
<reference evidence="3 4" key="1">
    <citation type="submission" date="2018-09" db="EMBL/GenBank/DDBJ databases">
        <title>Comparative genomics of Leucobacter spp.</title>
        <authorList>
            <person name="Reis A.C."/>
            <person name="Kolvenbach B.A."/>
            <person name="Corvini P.F.X."/>
            <person name="Nunes O.C."/>
        </authorList>
    </citation>
    <scope>NUCLEOTIDE SEQUENCE [LARGE SCALE GENOMIC DNA]</scope>
    <source>
        <strain evidence="3 4">TAN 31504</strain>
    </source>
</reference>
<protein>
    <submittedName>
        <fullName evidence="3">CGNR zinc finger domain-containing protein</fullName>
    </submittedName>
</protein>
<dbReference type="Gene3D" id="1.10.3300.10">
    <property type="entry name" value="Jann2411-like domain"/>
    <property type="match status" value="1"/>
</dbReference>
<evidence type="ECO:0000256" key="1">
    <source>
        <dbReference type="SAM" id="MobiDB-lite"/>
    </source>
</evidence>
<feature type="domain" description="Zinc finger CGNR" evidence="2">
    <location>
        <begin position="156"/>
        <end position="193"/>
    </location>
</feature>
<organism evidence="3 4">
    <name type="scientific">Leucobacter chromiireducens subsp. solipictus</name>
    <dbReference type="NCBI Taxonomy" id="398235"/>
    <lineage>
        <taxon>Bacteria</taxon>
        <taxon>Bacillati</taxon>
        <taxon>Actinomycetota</taxon>
        <taxon>Actinomycetes</taxon>
        <taxon>Micrococcales</taxon>
        <taxon>Microbacteriaceae</taxon>
        <taxon>Leucobacter</taxon>
    </lineage>
</organism>
<dbReference type="PANTHER" id="PTHR35525:SF3">
    <property type="entry name" value="BLL6575 PROTEIN"/>
    <property type="match status" value="1"/>
</dbReference>
<dbReference type="EMBL" id="QYAC01000003">
    <property type="protein sequence ID" value="MBL3679018.1"/>
    <property type="molecule type" value="Genomic_DNA"/>
</dbReference>
<accession>A0ABS1SEN5</accession>
<sequence length="198" mass="20690">MTTHNASPATRPAPAGRASGAAEHARPLGLRFIVAVTNEPWQDHDAARTAERWATLCAEHGDPGLGAAVTHGPALHDAVAEIRALFSETAPHAAARTLNAALAAAGCPPELVQLPDGRWATRPSLPNDAPAATVYGTLAAAALADWFAERGRPAWGRCAAARCDQVFLDEGRRAPQRFCSPSCATRTRVAAHRLSTAG</sequence>
<feature type="region of interest" description="Disordered" evidence="1">
    <location>
        <begin position="1"/>
        <end position="22"/>
    </location>
</feature>
<dbReference type="InterPro" id="IPR010852">
    <property type="entry name" value="ABATE"/>
</dbReference>
<evidence type="ECO:0000313" key="4">
    <source>
        <dbReference type="Proteomes" id="UP001645859"/>
    </source>
</evidence>
<keyword evidence="4" id="KW-1185">Reference proteome</keyword>
<dbReference type="SUPFAM" id="SSF160904">
    <property type="entry name" value="Jann2411-like"/>
    <property type="match status" value="1"/>
</dbReference>
<dbReference type="Pfam" id="PF11706">
    <property type="entry name" value="zf-CGNR"/>
    <property type="match status" value="1"/>
</dbReference>
<dbReference type="PANTHER" id="PTHR35525">
    <property type="entry name" value="BLL6575 PROTEIN"/>
    <property type="match status" value="1"/>
</dbReference>
<proteinExistence type="predicted"/>
<name>A0ABS1SEN5_9MICO</name>
<evidence type="ECO:0000313" key="3">
    <source>
        <dbReference type="EMBL" id="MBL3679018.1"/>
    </source>
</evidence>
<comment type="caution">
    <text evidence="3">The sequence shown here is derived from an EMBL/GenBank/DDBJ whole genome shotgun (WGS) entry which is preliminary data.</text>
</comment>